<feature type="transmembrane region" description="Helical" evidence="6">
    <location>
        <begin position="170"/>
        <end position="188"/>
    </location>
</feature>
<dbReference type="PANTHER" id="PTHR16007:SF15">
    <property type="entry name" value="TRANSMEMBRANE PROTEIN 45B"/>
    <property type="match status" value="1"/>
</dbReference>
<dbReference type="eggNOG" id="ENOG502QU0J">
    <property type="taxonomic scope" value="Eukaryota"/>
</dbReference>
<organism evidence="7 8">
    <name type="scientific">Strigamia maritima</name>
    <name type="common">European centipede</name>
    <name type="synonym">Geophilus maritimus</name>
    <dbReference type="NCBI Taxonomy" id="126957"/>
    <lineage>
        <taxon>Eukaryota</taxon>
        <taxon>Metazoa</taxon>
        <taxon>Ecdysozoa</taxon>
        <taxon>Arthropoda</taxon>
        <taxon>Myriapoda</taxon>
        <taxon>Chilopoda</taxon>
        <taxon>Pleurostigmophora</taxon>
        <taxon>Geophilomorpha</taxon>
        <taxon>Linotaeniidae</taxon>
        <taxon>Strigamia</taxon>
    </lineage>
</organism>
<keyword evidence="4 6" id="KW-1133">Transmembrane helix</keyword>
<evidence type="ECO:0000256" key="2">
    <source>
        <dbReference type="ARBA" id="ARBA00006948"/>
    </source>
</evidence>
<protein>
    <recommendedName>
        <fullName evidence="9">Transmembrane protein 45B</fullName>
    </recommendedName>
</protein>
<dbReference type="PANTHER" id="PTHR16007">
    <property type="entry name" value="EPIDIDYMAL MEMBRANE PROTEIN E9-RELATED"/>
    <property type="match status" value="1"/>
</dbReference>
<feature type="transmembrane region" description="Helical" evidence="6">
    <location>
        <begin position="141"/>
        <end position="158"/>
    </location>
</feature>
<keyword evidence="8" id="KW-1185">Reference proteome</keyword>
<reference evidence="7" key="2">
    <citation type="submission" date="2015-02" db="UniProtKB">
        <authorList>
            <consortium name="EnsemblMetazoa"/>
        </authorList>
    </citation>
    <scope>IDENTIFICATION</scope>
</reference>
<dbReference type="GO" id="GO:0016020">
    <property type="term" value="C:membrane"/>
    <property type="evidence" value="ECO:0007669"/>
    <property type="project" value="UniProtKB-SubCell"/>
</dbReference>
<feature type="transmembrane region" description="Helical" evidence="6">
    <location>
        <begin position="51"/>
        <end position="75"/>
    </location>
</feature>
<evidence type="ECO:0000313" key="7">
    <source>
        <dbReference type="EnsemblMetazoa" id="SMAR010999-PA"/>
    </source>
</evidence>
<dbReference type="EMBL" id="JH432010">
    <property type="status" value="NOT_ANNOTATED_CDS"/>
    <property type="molecule type" value="Genomic_DNA"/>
</dbReference>
<dbReference type="Proteomes" id="UP000014500">
    <property type="component" value="Unassembled WGS sequence"/>
</dbReference>
<dbReference type="OMA" id="IEMAFRR"/>
<evidence type="ECO:0000256" key="3">
    <source>
        <dbReference type="ARBA" id="ARBA00022692"/>
    </source>
</evidence>
<dbReference type="HOGENOM" id="CLU_898108_0_0_1"/>
<evidence type="ECO:0000256" key="6">
    <source>
        <dbReference type="SAM" id="Phobius"/>
    </source>
</evidence>
<keyword evidence="5 6" id="KW-0472">Membrane</keyword>
<sequence>MNNRQYLAIFASSQTKSTSVRKPYHLKDSLAVGPDKLVQGSQIKNTTNARLTMGTFAGHIIPGAFISCLSMWWTYSSYKIYYKSLYNGKEYRSSVCFPLDKYPNLPLESIVKLITFLMVMVGDATYNGITHINIKNEYHMSIYFFFVIQSAVEIFQFYKFHFVPPNAEYFTSVLGFLMQAFLFSFHTHGRSELDVLLHTLVVLTAVISCFTMTLETFIRDSLVLTLARSHSVLIQGTWITHIGFILYPPTTGMNHWVASKLSHSEAMLLVILANNNFESQNQKAVDYITYILKLKYKYYFSVFKVTNYNG</sequence>
<dbReference type="AlphaFoldDB" id="T1JB65"/>
<evidence type="ECO:0000256" key="4">
    <source>
        <dbReference type="ARBA" id="ARBA00022989"/>
    </source>
</evidence>
<evidence type="ECO:0000313" key="8">
    <source>
        <dbReference type="Proteomes" id="UP000014500"/>
    </source>
</evidence>
<name>T1JB65_STRMM</name>
<accession>T1JB65</accession>
<comment type="subcellular location">
    <subcellularLocation>
        <location evidence="1">Membrane</location>
        <topology evidence="1">Multi-pass membrane protein</topology>
    </subcellularLocation>
</comment>
<feature type="transmembrane region" description="Helical" evidence="6">
    <location>
        <begin position="195"/>
        <end position="214"/>
    </location>
</feature>
<dbReference type="InterPro" id="IPR006904">
    <property type="entry name" value="DUF716"/>
</dbReference>
<comment type="similarity">
    <text evidence="2">Belongs to the TMEM45 family.</text>
</comment>
<dbReference type="Pfam" id="PF04819">
    <property type="entry name" value="DUF716"/>
    <property type="match status" value="1"/>
</dbReference>
<proteinExistence type="inferred from homology"/>
<evidence type="ECO:0000256" key="1">
    <source>
        <dbReference type="ARBA" id="ARBA00004141"/>
    </source>
</evidence>
<dbReference type="PhylomeDB" id="T1JB65"/>
<dbReference type="EnsemblMetazoa" id="SMAR010999-RA">
    <property type="protein sequence ID" value="SMAR010999-PA"/>
    <property type="gene ID" value="SMAR010999"/>
</dbReference>
<keyword evidence="3 6" id="KW-0812">Transmembrane</keyword>
<reference evidence="8" key="1">
    <citation type="submission" date="2011-05" db="EMBL/GenBank/DDBJ databases">
        <authorList>
            <person name="Richards S.R."/>
            <person name="Qu J."/>
            <person name="Jiang H."/>
            <person name="Jhangiani S.N."/>
            <person name="Agravi P."/>
            <person name="Goodspeed R."/>
            <person name="Gross S."/>
            <person name="Mandapat C."/>
            <person name="Jackson L."/>
            <person name="Mathew T."/>
            <person name="Pu L."/>
            <person name="Thornton R."/>
            <person name="Saada N."/>
            <person name="Wilczek-Boney K.B."/>
            <person name="Lee S."/>
            <person name="Kovar C."/>
            <person name="Wu Y."/>
            <person name="Scherer S.E."/>
            <person name="Worley K.C."/>
            <person name="Muzny D.M."/>
            <person name="Gibbs R."/>
        </authorList>
    </citation>
    <scope>NUCLEOTIDE SEQUENCE</scope>
    <source>
        <strain evidence="8">Brora</strain>
    </source>
</reference>
<evidence type="ECO:0000256" key="5">
    <source>
        <dbReference type="ARBA" id="ARBA00023136"/>
    </source>
</evidence>
<feature type="transmembrane region" description="Helical" evidence="6">
    <location>
        <begin position="110"/>
        <end position="129"/>
    </location>
</feature>
<dbReference type="InterPro" id="IPR042127">
    <property type="entry name" value="TMEM45"/>
</dbReference>
<evidence type="ECO:0008006" key="9">
    <source>
        <dbReference type="Google" id="ProtNLM"/>
    </source>
</evidence>